<feature type="compositionally biased region" description="Low complexity" evidence="2">
    <location>
        <begin position="965"/>
        <end position="984"/>
    </location>
</feature>
<accession>A0A9Q0BFG1</accession>
<feature type="region of interest" description="Disordered" evidence="2">
    <location>
        <begin position="417"/>
        <end position="481"/>
    </location>
</feature>
<dbReference type="GO" id="GO:0006355">
    <property type="term" value="P:regulation of DNA-templated transcription"/>
    <property type="evidence" value="ECO:0007669"/>
    <property type="project" value="InterPro"/>
</dbReference>
<organism evidence="3 4">
    <name type="scientific">Emericellopsis cladophorae</name>
    <dbReference type="NCBI Taxonomy" id="2686198"/>
    <lineage>
        <taxon>Eukaryota</taxon>
        <taxon>Fungi</taxon>
        <taxon>Dikarya</taxon>
        <taxon>Ascomycota</taxon>
        <taxon>Pezizomycotina</taxon>
        <taxon>Sordariomycetes</taxon>
        <taxon>Hypocreomycetidae</taxon>
        <taxon>Hypocreales</taxon>
        <taxon>Bionectriaceae</taxon>
        <taxon>Emericellopsis</taxon>
    </lineage>
</organism>
<dbReference type="InterPro" id="IPR033789">
    <property type="entry name" value="Gal11_coact"/>
</dbReference>
<feature type="compositionally biased region" description="Low complexity" evidence="2">
    <location>
        <begin position="466"/>
        <end position="481"/>
    </location>
</feature>
<dbReference type="CDD" id="cd12191">
    <property type="entry name" value="gal11_coact"/>
    <property type="match status" value="1"/>
</dbReference>
<keyword evidence="4" id="KW-1185">Reference proteome</keyword>
<feature type="region of interest" description="Disordered" evidence="2">
    <location>
        <begin position="577"/>
        <end position="637"/>
    </location>
</feature>
<dbReference type="EMBL" id="JAGIXG020000006">
    <property type="protein sequence ID" value="KAI6783947.1"/>
    <property type="molecule type" value="Genomic_DNA"/>
</dbReference>
<feature type="region of interest" description="Disordered" evidence="2">
    <location>
        <begin position="139"/>
        <end position="213"/>
    </location>
</feature>
<evidence type="ECO:0000256" key="2">
    <source>
        <dbReference type="SAM" id="MobiDB-lite"/>
    </source>
</evidence>
<protein>
    <recommendedName>
        <fullName evidence="5">Mediator complex subunit 15 KIX domain-containing protein</fullName>
    </recommendedName>
</protein>
<feature type="compositionally biased region" description="Low complexity" evidence="2">
    <location>
        <begin position="761"/>
        <end position="777"/>
    </location>
</feature>
<dbReference type="InterPro" id="IPR036529">
    <property type="entry name" value="KIX_dom_sf"/>
</dbReference>
<feature type="compositionally biased region" description="Polar residues" evidence="2">
    <location>
        <begin position="1238"/>
        <end position="1247"/>
    </location>
</feature>
<evidence type="ECO:0000313" key="4">
    <source>
        <dbReference type="Proteomes" id="UP001055219"/>
    </source>
</evidence>
<name>A0A9Q0BFG1_9HYPO</name>
<evidence type="ECO:0008006" key="5">
    <source>
        <dbReference type="Google" id="ProtNLM"/>
    </source>
</evidence>
<feature type="region of interest" description="Disordered" evidence="2">
    <location>
        <begin position="322"/>
        <end position="394"/>
    </location>
</feature>
<feature type="compositionally biased region" description="Polar residues" evidence="2">
    <location>
        <begin position="383"/>
        <end position="393"/>
    </location>
</feature>
<feature type="compositionally biased region" description="Low complexity" evidence="2">
    <location>
        <begin position="1168"/>
        <end position="1192"/>
    </location>
</feature>
<feature type="region of interest" description="Disordered" evidence="2">
    <location>
        <begin position="698"/>
        <end position="798"/>
    </location>
</feature>
<evidence type="ECO:0000256" key="1">
    <source>
        <dbReference type="ARBA" id="ARBA00023242"/>
    </source>
</evidence>
<dbReference type="GeneID" id="75828340"/>
<evidence type="ECO:0000313" key="3">
    <source>
        <dbReference type="EMBL" id="KAI6783947.1"/>
    </source>
</evidence>
<feature type="compositionally biased region" description="Low complexity" evidence="2">
    <location>
        <begin position="852"/>
        <end position="895"/>
    </location>
</feature>
<dbReference type="Gene3D" id="1.10.246.20">
    <property type="entry name" value="Coactivator CBP, KIX domain"/>
    <property type="match status" value="1"/>
</dbReference>
<feature type="compositionally biased region" description="Low complexity" evidence="2">
    <location>
        <begin position="706"/>
        <end position="748"/>
    </location>
</feature>
<feature type="compositionally biased region" description="Pro residues" evidence="2">
    <location>
        <begin position="1249"/>
        <end position="1262"/>
    </location>
</feature>
<proteinExistence type="predicted"/>
<feature type="region of interest" description="Disordered" evidence="2">
    <location>
        <begin position="819"/>
        <end position="1016"/>
    </location>
</feature>
<dbReference type="Proteomes" id="UP001055219">
    <property type="component" value="Unassembled WGS sequence"/>
</dbReference>
<reference evidence="3" key="1">
    <citation type="journal article" date="2021" name="J Fungi (Basel)">
        <title>Genomic and Metabolomic Analyses of the Marine Fungus Emericellopsis cladophorae: Insights into Saltwater Adaptability Mechanisms and Its Biosynthetic Potential.</title>
        <authorList>
            <person name="Goncalves M.F.M."/>
            <person name="Hilario S."/>
            <person name="Van de Peer Y."/>
            <person name="Esteves A.C."/>
            <person name="Alves A."/>
        </authorList>
    </citation>
    <scope>NUCLEOTIDE SEQUENCE</scope>
    <source>
        <strain evidence="3">MUM 19.33</strain>
    </source>
</reference>
<gene>
    <name evidence="3" type="ORF">J7T54_001823</name>
</gene>
<feature type="compositionally biased region" description="Polar residues" evidence="2">
    <location>
        <begin position="838"/>
        <end position="851"/>
    </location>
</feature>
<feature type="compositionally biased region" description="Low complexity" evidence="2">
    <location>
        <begin position="426"/>
        <end position="458"/>
    </location>
</feature>
<feature type="compositionally biased region" description="Low complexity" evidence="2">
    <location>
        <begin position="1134"/>
        <end position="1152"/>
    </location>
</feature>
<feature type="compositionally biased region" description="Polar residues" evidence="2">
    <location>
        <begin position="610"/>
        <end position="631"/>
    </location>
</feature>
<reference evidence="3" key="2">
    <citation type="submission" date="2022-07" db="EMBL/GenBank/DDBJ databases">
        <authorList>
            <person name="Goncalves M.F.M."/>
            <person name="Hilario S."/>
            <person name="Van De Peer Y."/>
            <person name="Esteves A.C."/>
            <person name="Alves A."/>
        </authorList>
    </citation>
    <scope>NUCLEOTIDE SEQUENCE</scope>
    <source>
        <strain evidence="3">MUM 19.33</strain>
    </source>
</reference>
<dbReference type="OrthoDB" id="3918840at2759"/>
<feature type="compositionally biased region" description="Basic and acidic residues" evidence="2">
    <location>
        <begin position="995"/>
        <end position="1005"/>
    </location>
</feature>
<feature type="region of interest" description="Disordered" evidence="2">
    <location>
        <begin position="1168"/>
        <end position="1262"/>
    </location>
</feature>
<dbReference type="RefSeq" id="XP_051364803.1">
    <property type="nucleotide sequence ID" value="XM_051503861.1"/>
</dbReference>
<dbReference type="GO" id="GO:0003712">
    <property type="term" value="F:transcription coregulator activity"/>
    <property type="evidence" value="ECO:0007669"/>
    <property type="project" value="InterPro"/>
</dbReference>
<feature type="region of interest" description="Disordered" evidence="2">
    <location>
        <begin position="1"/>
        <end position="24"/>
    </location>
</feature>
<feature type="compositionally biased region" description="Polar residues" evidence="2">
    <location>
        <begin position="943"/>
        <end position="953"/>
    </location>
</feature>
<feature type="compositionally biased region" description="Basic and acidic residues" evidence="2">
    <location>
        <begin position="781"/>
        <end position="790"/>
    </location>
</feature>
<feature type="region of interest" description="Disordered" evidence="2">
    <location>
        <begin position="1332"/>
        <end position="1381"/>
    </location>
</feature>
<feature type="region of interest" description="Disordered" evidence="2">
    <location>
        <begin position="1134"/>
        <end position="1156"/>
    </location>
</feature>
<feature type="compositionally biased region" description="Polar residues" evidence="2">
    <location>
        <begin position="1332"/>
        <end position="1341"/>
    </location>
</feature>
<sequence length="1530" mass="167896">MAANMAQMGGGQAQMMPQHQGMPQGANPQLTAYLVNQVKNTPIPPNGITWQSTLMHQERVNKLLQLVTQLNMAGGGNIQGTARIVEQSLAFERSLYNGSQSKEHYMNQFDTKLAELLARRQANAPNLQNHLNNQAAAQAQQQQAQAMMNMHPQQMGRGMSQQGLQQMQRQMQMPNMPPQQQQQFRPQQQQPQFSQQQQQQQLNAQQQQQLHAQQMAMNAGNQAGRGMAQNQPMMNQALRQPQGSLNMSALAEIQKLGNADKHKVSQVATNLFKNASEEQKAHARNQMRQIMSPAQLQDLQAQGRDPATYFFQQQAFFHLKANAARSQQQQQPPVQQQGFPAPGGQQQPTPNPQAAMMQQQRSQQNPQQLQPQQQRQNLAGIGSQDTNDFSQFPNNLQNIHNQQLNGLMAENAGQMVVPASGRPNTATSQPMAQSMSSQNQNQNPNRTPRQNPTQPTPQGHAIANPHQMSTVQQSQAQLQAQHLKQMQGQQNMMQGTQQSPPMGTLNTPVARPANMSAQPSTSPFGDQRFNAPGFQGTNQQMVNMFLANIPAHERSRVQAMPQQEMQNLISRWFATRQAQGQQMANRAPGMAQNSVNMAGPPPPQQQQQQNPTGQSMGQGIGNNPMTRTPGNNHMHPQAQQMMDNMDMPPNVISHMPGLPPEIKKWKDLKVWLQRNNQLPPNVRENLGNWQHRQFSALMQKQREMRAQQQAQAQAQVQAPQQPQQPAAQMQPQPGLQQRQQQQMQQAAPNPSVAGMPGFGGPMQQPNPQMQVPPQIQQVTDQEIRQVRESRPQAANATEQQLRSFILRVKLDNWHKQQLQAQATARQKMGQMGGFAQPSGRTTPGGQAQTANQNQTPSQVNGQQQQQQQQGMQRANVPGSQGPPTMGQQQPQVQEQKPPPTNSRSKKQQNQTTPSPAQGGKNLKRSMADMGGDVDVANVAGPQQRKSSQSQGTKGPNAAMPTSEDPAQAAQGQARPGPSQAQQAQTADFLRLKSIGAEEQRNDKQSTADPVHMSPGEYEQTLHKLRRISFDMNKIGQGLAKWYGLADPNDRDRLARLFFRSRNRIVKQFVDGSAATQPQPVFSITQADVDQFRSTLESMAKDITKHVQQKAKTQQGQQPGYQAQDGVNAQRLLMAQKAQQTAQASQPPAGQQAPPVPLNAANLEKNAQALKSQKAASKNNNKPPTAPTTAQPPFSLHASSSPHGNPSYIGKPKDINLQLPPARKKAKIDKVAGPGAQGATPSPKTTMRTPPVPQPAIPQQPPRPVLTCKDDECQGSLATFDSEQTLQQHIENEHLKPRQDPLRFFSENLALALGLDPTGVSKKDAKQPSAMATMSRTASRQAATPAYLGTPKSMDGSAMKRSASSQSKVDMKPLGPAARSAPASPEAWTKACYDNQGVLTQLGIPEGISSVFKNVAYMRYLVTPKETPDSTKGGSEPSSDALDVKVDYDGPDVKWFSFEEVDANNLLGGEDDFSAALSADVDAGAPALSLDPTLLDNAPPMDVVDWDNDFSKPFQWDTSQYSFPDFVGAAS</sequence>
<feature type="compositionally biased region" description="Low complexity" evidence="2">
    <location>
        <begin position="327"/>
        <end position="378"/>
    </location>
</feature>
<comment type="caution">
    <text evidence="3">The sequence shown here is derived from an EMBL/GenBank/DDBJ whole genome shotgun (WGS) entry which is preliminary data.</text>
</comment>
<keyword evidence="1" id="KW-0539">Nucleus</keyword>